<dbReference type="PROSITE" id="PS51898">
    <property type="entry name" value="TYR_RECOMBINASE"/>
    <property type="match status" value="1"/>
</dbReference>
<sequence>MRRTNDLAVLIERWFTDRLMKHRGVSSNTIASYRDTFRLLFAFAQTRLRRSPSQLTLRDLDAPFIGAFLEDLETKRSASVRTRNLRLTAIRSFFRYAAFEEPAHSAHIQRVLAIPSKRCDKRQLQFLTRPEIEAILDCTDRSTWLGRRDYTLLLLAAQTGLRVSEIIALDRDSVILGQGAHVQCVGKGRKERSTPLTKVAQQALRYWLKEPTTRGATALFPNMHGGRLSADGVQALLNKYVAKARHHCVSLRSKRVSPHVLRHSAAMELLQAGVDCSVIALWLGHEAMETTLTYLHAHLELKETALAKLKPYERVKAERFRPSDRLLEFLNAADLPLRISSRMD</sequence>
<evidence type="ECO:0000256" key="3">
    <source>
        <dbReference type="ARBA" id="ARBA00023125"/>
    </source>
</evidence>
<evidence type="ECO:0000313" key="9">
    <source>
        <dbReference type="Proteomes" id="UP000092691"/>
    </source>
</evidence>
<dbReference type="RefSeq" id="WP_065283435.1">
    <property type="nucleotide sequence ID" value="NZ_CP016287.1"/>
</dbReference>
<dbReference type="PANTHER" id="PTHR30349:SF81">
    <property type="entry name" value="TYROSINE RECOMBINASE XERC"/>
    <property type="match status" value="1"/>
</dbReference>
<evidence type="ECO:0000259" key="6">
    <source>
        <dbReference type="PROSITE" id="PS51898"/>
    </source>
</evidence>
<feature type="domain" description="Tyr recombinase" evidence="6">
    <location>
        <begin position="122"/>
        <end position="307"/>
    </location>
</feature>
<dbReference type="PROSITE" id="PS51900">
    <property type="entry name" value="CB"/>
    <property type="match status" value="1"/>
</dbReference>
<evidence type="ECO:0000259" key="7">
    <source>
        <dbReference type="PROSITE" id="PS51900"/>
    </source>
</evidence>
<dbReference type="Proteomes" id="UP000092691">
    <property type="component" value="Plasmid unnamed1"/>
</dbReference>
<gene>
    <name evidence="8" type="ORF">BA011_29680</name>
</gene>
<dbReference type="PANTHER" id="PTHR30349">
    <property type="entry name" value="PHAGE INTEGRASE-RELATED"/>
    <property type="match status" value="1"/>
</dbReference>
<dbReference type="OrthoDB" id="9801717at2"/>
<organism evidence="8 9">
    <name type="scientific">Rhizobium leguminosarum</name>
    <dbReference type="NCBI Taxonomy" id="384"/>
    <lineage>
        <taxon>Bacteria</taxon>
        <taxon>Pseudomonadati</taxon>
        <taxon>Pseudomonadota</taxon>
        <taxon>Alphaproteobacteria</taxon>
        <taxon>Hyphomicrobiales</taxon>
        <taxon>Rhizobiaceae</taxon>
        <taxon>Rhizobium/Agrobacterium group</taxon>
        <taxon>Rhizobium</taxon>
    </lineage>
</organism>
<dbReference type="Gene3D" id="1.10.150.130">
    <property type="match status" value="1"/>
</dbReference>
<dbReference type="GO" id="GO:0006310">
    <property type="term" value="P:DNA recombination"/>
    <property type="evidence" value="ECO:0007669"/>
    <property type="project" value="UniProtKB-KW"/>
</dbReference>
<reference evidence="8 9" key="1">
    <citation type="submission" date="2016-06" db="EMBL/GenBank/DDBJ databases">
        <title>Microsymbionts genomes from the relict species Vavilovia formosa.</title>
        <authorList>
            <person name="Chirak E."/>
            <person name="Kimeklis A."/>
            <person name="Andronov E."/>
        </authorList>
    </citation>
    <scope>NUCLEOTIDE SEQUENCE [LARGE SCALE GENOMIC DNA]</scope>
    <source>
        <strain evidence="8 9">Vaf10</strain>
        <plasmid evidence="9">Plasmid unnamed1</plasmid>
    </source>
</reference>
<dbReference type="InterPro" id="IPR004107">
    <property type="entry name" value="Integrase_SAM-like_N"/>
</dbReference>
<proteinExistence type="predicted"/>
<dbReference type="Gene3D" id="1.10.443.10">
    <property type="entry name" value="Intergrase catalytic core"/>
    <property type="match status" value="1"/>
</dbReference>
<evidence type="ECO:0000256" key="4">
    <source>
        <dbReference type="ARBA" id="ARBA00023172"/>
    </source>
</evidence>
<evidence type="ECO:0000256" key="1">
    <source>
        <dbReference type="ARBA" id="ARBA00022829"/>
    </source>
</evidence>
<dbReference type="SUPFAM" id="SSF56349">
    <property type="entry name" value="DNA breaking-rejoining enzymes"/>
    <property type="match status" value="1"/>
</dbReference>
<dbReference type="InterPro" id="IPR010998">
    <property type="entry name" value="Integrase_recombinase_N"/>
</dbReference>
<feature type="domain" description="Core-binding (CB)" evidence="7">
    <location>
        <begin position="5"/>
        <end position="98"/>
    </location>
</feature>
<keyword evidence="4" id="KW-0233">DNA recombination</keyword>
<dbReference type="InterPro" id="IPR002104">
    <property type="entry name" value="Integrase_catalytic"/>
</dbReference>
<evidence type="ECO:0000256" key="2">
    <source>
        <dbReference type="ARBA" id="ARBA00022908"/>
    </source>
</evidence>
<dbReference type="EMBL" id="CP016287">
    <property type="protein sequence ID" value="ANP89863.1"/>
    <property type="molecule type" value="Genomic_DNA"/>
</dbReference>
<keyword evidence="3 5" id="KW-0238">DNA-binding</keyword>
<name>A0A1B1CJC5_RHILE</name>
<keyword evidence="8" id="KW-0614">Plasmid</keyword>
<evidence type="ECO:0000313" key="8">
    <source>
        <dbReference type="EMBL" id="ANP89863.1"/>
    </source>
</evidence>
<dbReference type="GO" id="GO:0015074">
    <property type="term" value="P:DNA integration"/>
    <property type="evidence" value="ECO:0007669"/>
    <property type="project" value="UniProtKB-KW"/>
</dbReference>
<dbReference type="InterPro" id="IPR050090">
    <property type="entry name" value="Tyrosine_recombinase_XerCD"/>
</dbReference>
<dbReference type="InterPro" id="IPR011010">
    <property type="entry name" value="DNA_brk_join_enz"/>
</dbReference>
<accession>A0A1B1CJC5</accession>
<dbReference type="InterPro" id="IPR044068">
    <property type="entry name" value="CB"/>
</dbReference>
<geneLocation type="plasmid" evidence="8 9">
    <name>unnamed1</name>
</geneLocation>
<keyword evidence="1" id="KW-0159">Chromosome partition</keyword>
<dbReference type="GO" id="GO:0003677">
    <property type="term" value="F:DNA binding"/>
    <property type="evidence" value="ECO:0007669"/>
    <property type="project" value="UniProtKB-UniRule"/>
</dbReference>
<protein>
    <submittedName>
        <fullName evidence="8">Integrase</fullName>
    </submittedName>
</protein>
<dbReference type="Pfam" id="PF02899">
    <property type="entry name" value="Phage_int_SAM_1"/>
    <property type="match status" value="1"/>
</dbReference>
<evidence type="ECO:0000256" key="5">
    <source>
        <dbReference type="PROSITE-ProRule" id="PRU01248"/>
    </source>
</evidence>
<keyword evidence="2" id="KW-0229">DNA integration</keyword>
<dbReference type="InterPro" id="IPR013762">
    <property type="entry name" value="Integrase-like_cat_sf"/>
</dbReference>
<dbReference type="AlphaFoldDB" id="A0A1B1CJC5"/>
<dbReference type="GO" id="GO:0007059">
    <property type="term" value="P:chromosome segregation"/>
    <property type="evidence" value="ECO:0007669"/>
    <property type="project" value="UniProtKB-KW"/>
</dbReference>
<dbReference type="Pfam" id="PF00589">
    <property type="entry name" value="Phage_integrase"/>
    <property type="match status" value="1"/>
</dbReference>